<name>A0A2S6HRM2_9FIRM</name>
<dbReference type="AlphaFoldDB" id="A0A2S6HRM2"/>
<evidence type="ECO:0000313" key="2">
    <source>
        <dbReference type="EMBL" id="PPK80205.1"/>
    </source>
</evidence>
<dbReference type="EMBL" id="PTJA01000007">
    <property type="protein sequence ID" value="PPK80205.1"/>
    <property type="molecule type" value="Genomic_DNA"/>
</dbReference>
<dbReference type="GO" id="GO:0016779">
    <property type="term" value="F:nucleotidyltransferase activity"/>
    <property type="evidence" value="ECO:0007669"/>
    <property type="project" value="UniProtKB-ARBA"/>
</dbReference>
<dbReference type="PANTHER" id="PTHR43777:SF1">
    <property type="entry name" value="MOLYBDENUM COFACTOR CYTIDYLYLTRANSFERASE"/>
    <property type="match status" value="1"/>
</dbReference>
<dbReference type="InterPro" id="IPR036388">
    <property type="entry name" value="WH-like_DNA-bd_sf"/>
</dbReference>
<dbReference type="RefSeq" id="WP_104437534.1">
    <property type="nucleotide sequence ID" value="NZ_PTJA01000007.1"/>
</dbReference>
<accession>A0A2S6HRM2</accession>
<protein>
    <submittedName>
        <fullName evidence="2">Molybdate transport repressor ModE-like protein</fullName>
    </submittedName>
</protein>
<dbReference type="Pfam" id="PF12804">
    <property type="entry name" value="NTP_transf_3"/>
    <property type="match status" value="1"/>
</dbReference>
<dbReference type="PANTHER" id="PTHR43777">
    <property type="entry name" value="MOLYBDENUM COFACTOR CYTIDYLYLTRANSFERASE"/>
    <property type="match status" value="1"/>
</dbReference>
<dbReference type="InterPro" id="IPR029044">
    <property type="entry name" value="Nucleotide-diphossugar_trans"/>
</dbReference>
<sequence length="308" mass="34223">MKTGAVITAAGNHRSANGFSPLLPIGHTTVIRKIIVTLKQCGVDPIVVITGQNAKEVEKHISKLRVICLRNEEYENSQMFDSVGMGLRYIEDLCDRILILPPKFPLLLPETIKTIMKCNGKASCPVYDGRRGHPVMIHKDLIPALLTYRGERGLGGALRQEKVDGLMKEILVNDKGIIETVETDHDAVRYPAVGHTIVHPTVSLALELDEVFFGPDMAQFLRLIEHAGSMQTACRQMNMSYSKGFKLLKNAENQLGYPLLNTQSGGSEGGFSQLTPKALALMENYMALEKELKEKAEELFLKYFREGL</sequence>
<dbReference type="InterPro" id="IPR025877">
    <property type="entry name" value="MobA-like_NTP_Trfase"/>
</dbReference>
<dbReference type="Gene3D" id="3.90.550.10">
    <property type="entry name" value="Spore Coat Polysaccharide Biosynthesis Protein SpsA, Chain A"/>
    <property type="match status" value="1"/>
</dbReference>
<dbReference type="SUPFAM" id="SSF53448">
    <property type="entry name" value="Nucleotide-diphospho-sugar transferases"/>
    <property type="match status" value="1"/>
</dbReference>
<dbReference type="Proteomes" id="UP000237749">
    <property type="component" value="Unassembled WGS sequence"/>
</dbReference>
<evidence type="ECO:0000259" key="1">
    <source>
        <dbReference type="Pfam" id="PF12804"/>
    </source>
</evidence>
<feature type="domain" description="MobA-like NTP transferase" evidence="1">
    <location>
        <begin position="5"/>
        <end position="160"/>
    </location>
</feature>
<proteinExistence type="predicted"/>
<organism evidence="2 3">
    <name type="scientific">Lacrimispora xylanisolvens</name>
    <dbReference type="NCBI Taxonomy" id="384636"/>
    <lineage>
        <taxon>Bacteria</taxon>
        <taxon>Bacillati</taxon>
        <taxon>Bacillota</taxon>
        <taxon>Clostridia</taxon>
        <taxon>Lachnospirales</taxon>
        <taxon>Lachnospiraceae</taxon>
        <taxon>Lacrimispora</taxon>
    </lineage>
</organism>
<dbReference type="SUPFAM" id="SSF46785">
    <property type="entry name" value="Winged helix' DNA-binding domain"/>
    <property type="match status" value="1"/>
</dbReference>
<evidence type="ECO:0000313" key="3">
    <source>
        <dbReference type="Proteomes" id="UP000237749"/>
    </source>
</evidence>
<reference evidence="2 3" key="1">
    <citation type="submission" date="2018-02" db="EMBL/GenBank/DDBJ databases">
        <title>Genomic Encyclopedia of Archaeal and Bacterial Type Strains, Phase II (KMG-II): from individual species to whole genera.</title>
        <authorList>
            <person name="Goeker M."/>
        </authorList>
    </citation>
    <scope>NUCLEOTIDE SEQUENCE [LARGE SCALE GENOMIC DNA]</scope>
    <source>
        <strain evidence="2 3">DSM 3808</strain>
    </source>
</reference>
<comment type="caution">
    <text evidence="2">The sequence shown here is derived from an EMBL/GenBank/DDBJ whole genome shotgun (WGS) entry which is preliminary data.</text>
</comment>
<dbReference type="Gene3D" id="1.10.10.10">
    <property type="entry name" value="Winged helix-like DNA-binding domain superfamily/Winged helix DNA-binding domain"/>
    <property type="match status" value="1"/>
</dbReference>
<dbReference type="OrthoDB" id="9779263at2"/>
<gene>
    <name evidence="2" type="ORF">BXY41_107133</name>
</gene>
<keyword evidence="3" id="KW-1185">Reference proteome</keyword>
<dbReference type="InterPro" id="IPR036390">
    <property type="entry name" value="WH_DNA-bd_sf"/>
</dbReference>